<accession>A0A0J6YX90</accession>
<gene>
    <name evidence="2" type="ORF">MOBUDSM44075_02101</name>
</gene>
<evidence type="ECO:0000313" key="3">
    <source>
        <dbReference type="Proteomes" id="UP000036313"/>
    </source>
</evidence>
<protein>
    <recommendedName>
        <fullName evidence="1">DUF222 domain-containing protein</fullName>
    </recommendedName>
</protein>
<comment type="caution">
    <text evidence="2">The sequence shown here is derived from an EMBL/GenBank/DDBJ whole genome shotgun (WGS) entry which is preliminary data.</text>
</comment>
<dbReference type="PATRIC" id="fig|1807.14.peg.2119"/>
<dbReference type="AlphaFoldDB" id="A0A0J6YX90"/>
<dbReference type="Proteomes" id="UP000036313">
    <property type="component" value="Unassembled WGS sequence"/>
</dbReference>
<evidence type="ECO:0000259" key="1">
    <source>
        <dbReference type="Pfam" id="PF02720"/>
    </source>
</evidence>
<evidence type="ECO:0000313" key="2">
    <source>
        <dbReference type="EMBL" id="KMO77061.1"/>
    </source>
</evidence>
<name>A0A0J6YX90_9MYCO</name>
<organism evidence="2 3">
    <name type="scientific">Mycolicibacterium obuense</name>
    <dbReference type="NCBI Taxonomy" id="1807"/>
    <lineage>
        <taxon>Bacteria</taxon>
        <taxon>Bacillati</taxon>
        <taxon>Actinomycetota</taxon>
        <taxon>Actinomycetes</taxon>
        <taxon>Mycobacteriales</taxon>
        <taxon>Mycobacteriaceae</taxon>
        <taxon>Mycolicibacterium</taxon>
    </lineage>
</organism>
<dbReference type="EMBL" id="JYNU01000011">
    <property type="protein sequence ID" value="KMO77061.1"/>
    <property type="molecule type" value="Genomic_DNA"/>
</dbReference>
<feature type="domain" description="DUF222" evidence="1">
    <location>
        <begin position="46"/>
        <end position="104"/>
    </location>
</feature>
<proteinExistence type="predicted"/>
<reference evidence="2 3" key="1">
    <citation type="journal article" date="2015" name="Genome Biol. Evol.">
        <title>Characterization of Three Mycobacterium spp. with Potential Use in Bioremediation by Genome Sequencing and Comparative Genomics.</title>
        <authorList>
            <person name="Das S."/>
            <person name="Pettersson B.M."/>
            <person name="Behra P.R."/>
            <person name="Ramesh M."/>
            <person name="Dasgupta S."/>
            <person name="Bhattacharya A."/>
            <person name="Kirsebom L.A."/>
        </authorList>
    </citation>
    <scope>NUCLEOTIDE SEQUENCE [LARGE SCALE GENOMIC DNA]</scope>
    <source>
        <strain evidence="2 3">DSM 44075</strain>
    </source>
</reference>
<dbReference type="InterPro" id="IPR003870">
    <property type="entry name" value="DUF222"/>
</dbReference>
<dbReference type="Pfam" id="PF02720">
    <property type="entry name" value="DUF222"/>
    <property type="match status" value="1"/>
</dbReference>
<sequence length="113" mass="12335">MSVASPSVSNMSSNDVFAALDALDTAYRALDDLQLHELRPTDLRALVVRLEEMDKHVGAFQRRLIRRLVSAPPPAEFAGASWAQVLARRLRISVGEAQRRIVEAGGPPQAMSA</sequence>